<gene>
    <name evidence="3" type="ORF">JKL49_06800</name>
</gene>
<dbReference type="SMART" id="SM01321">
    <property type="entry name" value="Y1_Tnp"/>
    <property type="match status" value="1"/>
</dbReference>
<dbReference type="PANTHER" id="PTHR34322">
    <property type="entry name" value="TRANSPOSASE, Y1_TNP DOMAIN-CONTAINING"/>
    <property type="match status" value="1"/>
</dbReference>
<feature type="region of interest" description="Disordered" evidence="1">
    <location>
        <begin position="205"/>
        <end position="227"/>
    </location>
</feature>
<keyword evidence="4" id="KW-1185">Reference proteome</keyword>
<dbReference type="GO" id="GO:0003677">
    <property type="term" value="F:DNA binding"/>
    <property type="evidence" value="ECO:0007669"/>
    <property type="project" value="InterPro"/>
</dbReference>
<dbReference type="RefSeq" id="WP_215339225.1">
    <property type="nucleotide sequence ID" value="NZ_JAGSGD010000001.1"/>
</dbReference>
<protein>
    <submittedName>
        <fullName evidence="3">Transposase</fullName>
    </submittedName>
</protein>
<dbReference type="Pfam" id="PF01797">
    <property type="entry name" value="Y1_Tnp"/>
    <property type="match status" value="1"/>
</dbReference>
<accession>A0A941HW15</accession>
<dbReference type="GO" id="GO:0006313">
    <property type="term" value="P:DNA transposition"/>
    <property type="evidence" value="ECO:0007669"/>
    <property type="project" value="InterPro"/>
</dbReference>
<evidence type="ECO:0000313" key="3">
    <source>
        <dbReference type="EMBL" id="MBR7619095.1"/>
    </source>
</evidence>
<dbReference type="AlphaFoldDB" id="A0A941HW15"/>
<dbReference type="GO" id="GO:0004803">
    <property type="term" value="F:transposase activity"/>
    <property type="evidence" value="ECO:0007669"/>
    <property type="project" value="InterPro"/>
</dbReference>
<dbReference type="PANTHER" id="PTHR34322:SF2">
    <property type="entry name" value="TRANSPOSASE IS200-LIKE DOMAIN-CONTAINING PROTEIN"/>
    <property type="match status" value="1"/>
</dbReference>
<proteinExistence type="predicted"/>
<reference evidence="3" key="1">
    <citation type="submission" date="2021-04" db="EMBL/GenBank/DDBJ databases">
        <title>Draft genome assembly of strain Phenylobacterium sp. 20VBR1 using MiniION and Illumina platforms.</title>
        <authorList>
            <person name="Thomas F.A."/>
            <person name="Krishnan K.P."/>
            <person name="Sinha R.K."/>
        </authorList>
    </citation>
    <scope>NUCLEOTIDE SEQUENCE</scope>
    <source>
        <strain evidence="3">20VBR1</strain>
    </source>
</reference>
<dbReference type="EMBL" id="JAGSGD010000001">
    <property type="protein sequence ID" value="MBR7619095.1"/>
    <property type="molecule type" value="Genomic_DNA"/>
</dbReference>
<sequence length="227" mass="24784">MARRARMIFPGLAHHVTQRGNRREPIFFEDGDQQIYLDLLATQLKRYGVACWGYCLMPNHVHLILTPSDETGLPRAVGEAHRRYAAFVGARGGWTGHLFQGRFGSVAMDEAHLLAALRYVPLNPVRAGLVARAQDWPWSSAGAHLAGRDTPYVEVAPALSRVGDFAGLIAPADDIDPQWTAILRAELIGRPVGAKAWIEQLEAQSGRALSPQKRGPKPKGNKVGAAD</sequence>
<dbReference type="Proteomes" id="UP000622580">
    <property type="component" value="Unassembled WGS sequence"/>
</dbReference>
<dbReference type="Gene3D" id="3.30.70.1290">
    <property type="entry name" value="Transposase IS200-like"/>
    <property type="match status" value="1"/>
</dbReference>
<dbReference type="InterPro" id="IPR002686">
    <property type="entry name" value="Transposase_17"/>
</dbReference>
<feature type="domain" description="Transposase IS200-like" evidence="2">
    <location>
        <begin position="9"/>
        <end position="123"/>
    </location>
</feature>
<evidence type="ECO:0000313" key="4">
    <source>
        <dbReference type="Proteomes" id="UP000622580"/>
    </source>
</evidence>
<dbReference type="SUPFAM" id="SSF143422">
    <property type="entry name" value="Transposase IS200-like"/>
    <property type="match status" value="1"/>
</dbReference>
<evidence type="ECO:0000256" key="1">
    <source>
        <dbReference type="SAM" id="MobiDB-lite"/>
    </source>
</evidence>
<dbReference type="InterPro" id="IPR036515">
    <property type="entry name" value="Transposase_17_sf"/>
</dbReference>
<name>A0A941HW15_9CAUL</name>
<comment type="caution">
    <text evidence="3">The sequence shown here is derived from an EMBL/GenBank/DDBJ whole genome shotgun (WGS) entry which is preliminary data.</text>
</comment>
<organism evidence="3 4">
    <name type="scientific">Phenylobacterium glaciei</name>
    <dbReference type="NCBI Taxonomy" id="2803784"/>
    <lineage>
        <taxon>Bacteria</taxon>
        <taxon>Pseudomonadati</taxon>
        <taxon>Pseudomonadota</taxon>
        <taxon>Alphaproteobacteria</taxon>
        <taxon>Caulobacterales</taxon>
        <taxon>Caulobacteraceae</taxon>
        <taxon>Phenylobacterium</taxon>
    </lineage>
</organism>
<evidence type="ECO:0000259" key="2">
    <source>
        <dbReference type="SMART" id="SM01321"/>
    </source>
</evidence>